<dbReference type="SUPFAM" id="SSF47323">
    <property type="entry name" value="Anticodon-binding domain of a subclass of class I aminoacyl-tRNA synthetases"/>
    <property type="match status" value="1"/>
</dbReference>
<dbReference type="InterPro" id="IPR014729">
    <property type="entry name" value="Rossmann-like_a/b/a_fold"/>
</dbReference>
<evidence type="ECO:0000256" key="9">
    <source>
        <dbReference type="ARBA" id="ARBA00032665"/>
    </source>
</evidence>
<dbReference type="PROSITE" id="PS00178">
    <property type="entry name" value="AA_TRNA_LIGASE_I"/>
    <property type="match status" value="1"/>
</dbReference>
<evidence type="ECO:0000256" key="3">
    <source>
        <dbReference type="ARBA" id="ARBA00013165"/>
    </source>
</evidence>
<evidence type="ECO:0000256" key="4">
    <source>
        <dbReference type="ARBA" id="ARBA00022598"/>
    </source>
</evidence>
<keyword evidence="17" id="KW-1185">Reference proteome</keyword>
<dbReference type="CDD" id="cd07960">
    <property type="entry name" value="Anticodon_Ia_Ile_BEm"/>
    <property type="match status" value="1"/>
</dbReference>
<dbReference type="SUPFAM" id="SSF52374">
    <property type="entry name" value="Nucleotidylyl transferase"/>
    <property type="match status" value="1"/>
</dbReference>
<comment type="catalytic activity">
    <reaction evidence="10">
        <text>tRNA(Ile) + L-isoleucine + ATP = L-isoleucyl-tRNA(Ile) + AMP + diphosphate</text>
        <dbReference type="Rhea" id="RHEA:11060"/>
        <dbReference type="Rhea" id="RHEA-COMP:9666"/>
        <dbReference type="Rhea" id="RHEA-COMP:9695"/>
        <dbReference type="ChEBI" id="CHEBI:30616"/>
        <dbReference type="ChEBI" id="CHEBI:33019"/>
        <dbReference type="ChEBI" id="CHEBI:58045"/>
        <dbReference type="ChEBI" id="CHEBI:78442"/>
        <dbReference type="ChEBI" id="CHEBI:78528"/>
        <dbReference type="ChEBI" id="CHEBI:456215"/>
        <dbReference type="EC" id="6.1.1.5"/>
    </reaction>
</comment>
<dbReference type="InterPro" id="IPR013155">
    <property type="entry name" value="M/V/L/I-tRNA-synth_anticd-bd"/>
</dbReference>
<dbReference type="AlphaFoldDB" id="A0A0P7BK81"/>
<keyword evidence="7 12" id="KW-0648">Protein biosynthesis</keyword>
<evidence type="ECO:0000256" key="11">
    <source>
        <dbReference type="ARBA" id="ARBA00068280"/>
    </source>
</evidence>
<organism evidence="16 17">
    <name type="scientific">Neonectria ditissima</name>
    <dbReference type="NCBI Taxonomy" id="78410"/>
    <lineage>
        <taxon>Eukaryota</taxon>
        <taxon>Fungi</taxon>
        <taxon>Dikarya</taxon>
        <taxon>Ascomycota</taxon>
        <taxon>Pezizomycotina</taxon>
        <taxon>Sordariomycetes</taxon>
        <taxon>Hypocreomycetidae</taxon>
        <taxon>Hypocreales</taxon>
        <taxon>Nectriaceae</taxon>
        <taxon>Neonectria</taxon>
    </lineage>
</organism>
<reference evidence="16 17" key="1">
    <citation type="submission" date="2015-09" db="EMBL/GenBank/DDBJ databases">
        <title>Draft genome of a European isolate of the apple canker pathogen Neonectria ditissima.</title>
        <authorList>
            <person name="Gomez-Cortecero A."/>
            <person name="Harrison R.J."/>
            <person name="Armitage A.D."/>
        </authorList>
    </citation>
    <scope>NUCLEOTIDE SEQUENCE [LARGE SCALE GENOMIC DNA]</scope>
    <source>
        <strain evidence="16 17">R09/05</strain>
    </source>
</reference>
<dbReference type="GO" id="GO:0005739">
    <property type="term" value="C:mitochondrion"/>
    <property type="evidence" value="ECO:0007669"/>
    <property type="project" value="UniProtKB-SubCell"/>
</dbReference>
<evidence type="ECO:0000256" key="1">
    <source>
        <dbReference type="ARBA" id="ARBA00004173"/>
    </source>
</evidence>
<evidence type="ECO:0000256" key="12">
    <source>
        <dbReference type="RuleBase" id="RU363035"/>
    </source>
</evidence>
<evidence type="ECO:0000256" key="8">
    <source>
        <dbReference type="ARBA" id="ARBA00023146"/>
    </source>
</evidence>
<dbReference type="InterPro" id="IPR002301">
    <property type="entry name" value="Ile-tRNA-ligase"/>
</dbReference>
<dbReference type="PANTHER" id="PTHR42765:SF1">
    <property type="entry name" value="ISOLEUCINE--TRNA LIGASE, MITOCHONDRIAL"/>
    <property type="match status" value="1"/>
</dbReference>
<dbReference type="Pfam" id="PF08264">
    <property type="entry name" value="Anticodon_1"/>
    <property type="match status" value="1"/>
</dbReference>
<feature type="domain" description="Aminoacyl-tRNA synthetase class Ia" evidence="14">
    <location>
        <begin position="33"/>
        <end position="659"/>
    </location>
</feature>
<dbReference type="PRINTS" id="PR00984">
    <property type="entry name" value="TRNASYNTHILE"/>
</dbReference>
<dbReference type="GO" id="GO:0002161">
    <property type="term" value="F:aminoacyl-tRNA deacylase activity"/>
    <property type="evidence" value="ECO:0007669"/>
    <property type="project" value="InterPro"/>
</dbReference>
<evidence type="ECO:0000256" key="6">
    <source>
        <dbReference type="ARBA" id="ARBA00022840"/>
    </source>
</evidence>
<dbReference type="Pfam" id="PF00133">
    <property type="entry name" value="tRNA-synt_1"/>
    <property type="match status" value="1"/>
</dbReference>
<keyword evidence="4 12" id="KW-0436">Ligase</keyword>
<name>A0A0P7BK81_9HYPO</name>
<dbReference type="InterPro" id="IPR009008">
    <property type="entry name" value="Val/Leu/Ile-tRNA-synth_edit"/>
</dbReference>
<dbReference type="EC" id="6.1.1.5" evidence="3"/>
<dbReference type="EMBL" id="LKCW01000078">
    <property type="protein sequence ID" value="KPM40693.1"/>
    <property type="molecule type" value="Genomic_DNA"/>
</dbReference>
<dbReference type="GO" id="GO:0005524">
    <property type="term" value="F:ATP binding"/>
    <property type="evidence" value="ECO:0007669"/>
    <property type="project" value="UniProtKB-KW"/>
</dbReference>
<evidence type="ECO:0000256" key="7">
    <source>
        <dbReference type="ARBA" id="ARBA00022917"/>
    </source>
</evidence>
<dbReference type="OrthoDB" id="10264412at2759"/>
<protein>
    <recommendedName>
        <fullName evidence="11">Isoleucine--tRNA ligase, mitochondrial</fullName>
        <ecNumber evidence="3">6.1.1.5</ecNumber>
    </recommendedName>
    <alternativeName>
        <fullName evidence="9">Isoleucyl-tRNA synthetase</fullName>
    </alternativeName>
</protein>
<accession>A0A0P7BK81</accession>
<sequence length="950" mass="105698">MSKSWKSTLRLPRSNFPARPNPKLQQQWLRQCTDDLYDWQSKTRPGGNDFVLHDGPPYANGSLHVGHALNKVLKDMIVRVKIQQGRRAVYRPGWDCHGLPIEMKALGSSNTKGLTPVQIRDTARRLASKTVKEQMKGFQSIGVMADWDKRWTTMDREFEIRQLRVFQKLVRRGLVYRKHKPVYWSTSTRTALAEAELEYRDDHVSTAAYIRFPIVSDRSSIPEISKFQGPLYAAIWTTTPWTLPANKAIAVHNDLAYSVIRVGSDGLLVATERLEAMKQTIPEFEVVADSIRGSDLKGLQYHNKLRGQTAQPQPIIDASFVTADSGTGIVHIAPGHGQDDYEVCAIHGIEAFAPIDDGGFFTEEAYPDDPEKLTSAPSILDGGSQSVLNLMADDVLGTHKLRHKYPYDWRSKRPVVIRATAQWFADVGSIKDNALAALSDVRFVPEAGRVRLESFVKGRSEWCISRQRSWGVPIPALYDESGNSVMTPESVEHIISTMQKRTSSAWFSDSPDDPAWIAPSLTGKYRRGTDTMDVWFDSGSSWTETEGPADVYLEGSDQHRGWFQSSLLTYVATQKLDEKHSGRIVAPFKTLITHGFTLDGQGKKMSKSVGNMIVPDQIMDGSILGPAKGKGKGQGQKFDGLGPDAVRLWAASADFTSDVLIGQTILQPVHTSLIKYRTIVKMLLGSLNQEARQSPLTKLDQIALVQLSDTMSQVMESYDNYEFHRAIGVINRWVATDLSAFYLEALKDRLYCGDGGGILEPIFIGFLRMLSPVTPLLVEEAWSHRPTWMAEDTSLVNPARQLYDSPLVDPARLTVPQDALREDTVVISGVHDAVKVTLERARGDKVLGSSLQCSVNLVVENGKVAGVLQRYLDELEAIFVVSSVEINQAMPQSPGWAYEQEVEVQGTKVKVHVLPPKEDKCSRCWRYVAPSEDELCSRCEDAVAAPSLAA</sequence>
<feature type="region of interest" description="Disordered" evidence="13">
    <location>
        <begin position="1"/>
        <end position="22"/>
    </location>
</feature>
<keyword evidence="8 12" id="KW-0030">Aminoacyl-tRNA synthetase</keyword>
<evidence type="ECO:0000256" key="13">
    <source>
        <dbReference type="SAM" id="MobiDB-lite"/>
    </source>
</evidence>
<comment type="similarity">
    <text evidence="2 12">Belongs to the class-I aminoacyl-tRNA synthetase family.</text>
</comment>
<dbReference type="GO" id="GO:0004822">
    <property type="term" value="F:isoleucine-tRNA ligase activity"/>
    <property type="evidence" value="ECO:0007669"/>
    <property type="project" value="UniProtKB-EC"/>
</dbReference>
<dbReference type="GO" id="GO:0000049">
    <property type="term" value="F:tRNA binding"/>
    <property type="evidence" value="ECO:0007669"/>
    <property type="project" value="InterPro"/>
</dbReference>
<dbReference type="STRING" id="78410.A0A0P7BK81"/>
<evidence type="ECO:0000313" key="17">
    <source>
        <dbReference type="Proteomes" id="UP000050424"/>
    </source>
</evidence>
<proteinExistence type="inferred from homology"/>
<dbReference type="Gene3D" id="3.90.740.10">
    <property type="entry name" value="Valyl/Leucyl/Isoleucyl-tRNA synthetase, editing domain"/>
    <property type="match status" value="1"/>
</dbReference>
<dbReference type="Gene3D" id="1.10.730.20">
    <property type="match status" value="1"/>
</dbReference>
<dbReference type="GO" id="GO:0006428">
    <property type="term" value="P:isoleucyl-tRNA aminoacylation"/>
    <property type="evidence" value="ECO:0007669"/>
    <property type="project" value="InterPro"/>
</dbReference>
<dbReference type="NCBIfam" id="TIGR00392">
    <property type="entry name" value="ileS"/>
    <property type="match status" value="1"/>
</dbReference>
<dbReference type="GO" id="GO:0032543">
    <property type="term" value="P:mitochondrial translation"/>
    <property type="evidence" value="ECO:0007669"/>
    <property type="project" value="EnsemblFungi"/>
</dbReference>
<dbReference type="InterPro" id="IPR002300">
    <property type="entry name" value="aa-tRNA-synth_Ia"/>
</dbReference>
<dbReference type="Gene3D" id="3.40.50.620">
    <property type="entry name" value="HUPs"/>
    <property type="match status" value="2"/>
</dbReference>
<feature type="domain" description="Methionyl/Valyl/Leucyl/Isoleucyl-tRNA synthetase anticodon-binding" evidence="15">
    <location>
        <begin position="700"/>
        <end position="791"/>
    </location>
</feature>
<evidence type="ECO:0000256" key="2">
    <source>
        <dbReference type="ARBA" id="ARBA00005594"/>
    </source>
</evidence>
<evidence type="ECO:0000256" key="5">
    <source>
        <dbReference type="ARBA" id="ARBA00022741"/>
    </source>
</evidence>
<dbReference type="PANTHER" id="PTHR42765">
    <property type="entry name" value="SOLEUCYL-TRNA SYNTHETASE"/>
    <property type="match status" value="1"/>
</dbReference>
<evidence type="ECO:0000259" key="14">
    <source>
        <dbReference type="Pfam" id="PF00133"/>
    </source>
</evidence>
<dbReference type="FunFam" id="3.40.50.620:FF:000111">
    <property type="entry name" value="Mitochondrial isoleucyl-tRNA synthetase"/>
    <property type="match status" value="1"/>
</dbReference>
<dbReference type="InterPro" id="IPR001412">
    <property type="entry name" value="aa-tRNA-synth_I_CS"/>
</dbReference>
<comment type="caution">
    <text evidence="16">The sequence shown here is derived from an EMBL/GenBank/DDBJ whole genome shotgun (WGS) entry which is preliminary data.</text>
</comment>
<dbReference type="InterPro" id="IPR050081">
    <property type="entry name" value="Ile-tRNA_ligase"/>
</dbReference>
<dbReference type="Proteomes" id="UP000050424">
    <property type="component" value="Unassembled WGS sequence"/>
</dbReference>
<gene>
    <name evidence="16" type="ORF">AK830_g5878</name>
</gene>
<evidence type="ECO:0000259" key="15">
    <source>
        <dbReference type="Pfam" id="PF08264"/>
    </source>
</evidence>
<dbReference type="InterPro" id="IPR033708">
    <property type="entry name" value="Anticodon_Ile_BEm"/>
</dbReference>
<dbReference type="InterPro" id="IPR009080">
    <property type="entry name" value="tRNAsynth_Ia_anticodon-bd"/>
</dbReference>
<evidence type="ECO:0000256" key="10">
    <source>
        <dbReference type="ARBA" id="ARBA00048359"/>
    </source>
</evidence>
<keyword evidence="5 12" id="KW-0547">Nucleotide-binding</keyword>
<keyword evidence="6 12" id="KW-0067">ATP-binding</keyword>
<comment type="subcellular location">
    <subcellularLocation>
        <location evidence="1">Mitochondrion</location>
    </subcellularLocation>
</comment>
<dbReference type="SUPFAM" id="SSF50677">
    <property type="entry name" value="ValRS/IleRS/LeuRS editing domain"/>
    <property type="match status" value="1"/>
</dbReference>
<evidence type="ECO:0000313" key="16">
    <source>
        <dbReference type="EMBL" id="KPM40693.1"/>
    </source>
</evidence>